<reference evidence="2" key="1">
    <citation type="journal article" date="2020" name="Nature">
        <title>Giant virus diversity and host interactions through global metagenomics.</title>
        <authorList>
            <person name="Schulz F."/>
            <person name="Roux S."/>
            <person name="Paez-Espino D."/>
            <person name="Jungbluth S."/>
            <person name="Walsh D.A."/>
            <person name="Denef V.J."/>
            <person name="McMahon K.D."/>
            <person name="Konstantinidis K.T."/>
            <person name="Eloe-Fadrosh E.A."/>
            <person name="Kyrpides N.C."/>
            <person name="Woyke T."/>
        </authorList>
    </citation>
    <scope>NUCLEOTIDE SEQUENCE</scope>
    <source>
        <strain evidence="2">GVMAG-S-1041349-163</strain>
    </source>
</reference>
<dbReference type="CDD" id="cd09917">
    <property type="entry name" value="F-box_SF"/>
    <property type="match status" value="1"/>
</dbReference>
<organism evidence="2">
    <name type="scientific">viral metagenome</name>
    <dbReference type="NCBI Taxonomy" id="1070528"/>
    <lineage>
        <taxon>unclassified sequences</taxon>
        <taxon>metagenomes</taxon>
        <taxon>organismal metagenomes</taxon>
    </lineage>
</organism>
<accession>A0A6C0JQX2</accession>
<dbReference type="EMBL" id="MN740687">
    <property type="protein sequence ID" value="QHU07793.1"/>
    <property type="molecule type" value="Genomic_DNA"/>
</dbReference>
<sequence length="342" mass="41669">MKKPFRYIPNDILISIFERLDYKSFIKCNQVCKKWFVVQSNTKNIPTILFESLEIPNGINGIFMSHCKNKDFLQYMKNKVEVRNVKYYWLRSHISSTMIELKANTYCENCLILWKYNDKHTKLCCFKSKFSKKINKYLSFTRIIINAHIPYEVFEFLEYQFKNIKTLFINIRFCDSRVMFKYLELTCDTNVFENVKKLNFSKCEKIYFKFLHYSNNTEQIKMLKYFENCNYPLKTMITNNLINQFEPFGRYSYYIFINIDSTDEDTIFHMIPHSYRRTIFIENSCVYHHCFTMHNLVEKLTKYNFNVYYVCDLQGKKKYEEEYFKGLQLKIIDKHDILHFVC</sequence>
<name>A0A6C0JQX2_9ZZZZ</name>
<protein>
    <recommendedName>
        <fullName evidence="1">F-box domain-containing protein</fullName>
    </recommendedName>
</protein>
<dbReference type="InterPro" id="IPR001810">
    <property type="entry name" value="F-box_dom"/>
</dbReference>
<dbReference type="Gene3D" id="1.20.1280.50">
    <property type="match status" value="1"/>
</dbReference>
<dbReference type="SMART" id="SM00256">
    <property type="entry name" value="FBOX"/>
    <property type="match status" value="1"/>
</dbReference>
<evidence type="ECO:0000259" key="1">
    <source>
        <dbReference type="PROSITE" id="PS50181"/>
    </source>
</evidence>
<dbReference type="InterPro" id="IPR036047">
    <property type="entry name" value="F-box-like_dom_sf"/>
</dbReference>
<dbReference type="SUPFAM" id="SSF81383">
    <property type="entry name" value="F-box domain"/>
    <property type="match status" value="1"/>
</dbReference>
<feature type="domain" description="F-box" evidence="1">
    <location>
        <begin position="2"/>
        <end position="53"/>
    </location>
</feature>
<dbReference type="Pfam" id="PF12937">
    <property type="entry name" value="F-box-like"/>
    <property type="match status" value="1"/>
</dbReference>
<dbReference type="AlphaFoldDB" id="A0A6C0JQX2"/>
<proteinExistence type="predicted"/>
<evidence type="ECO:0000313" key="2">
    <source>
        <dbReference type="EMBL" id="QHU07793.1"/>
    </source>
</evidence>
<dbReference type="PROSITE" id="PS50181">
    <property type="entry name" value="FBOX"/>
    <property type="match status" value="1"/>
</dbReference>